<accession>A0A382TT95</accession>
<protein>
    <submittedName>
        <fullName evidence="1">Uncharacterized protein</fullName>
    </submittedName>
</protein>
<reference evidence="1" key="1">
    <citation type="submission" date="2018-05" db="EMBL/GenBank/DDBJ databases">
        <authorList>
            <person name="Lanie J.A."/>
            <person name="Ng W.-L."/>
            <person name="Kazmierczak K.M."/>
            <person name="Andrzejewski T.M."/>
            <person name="Davidsen T.M."/>
            <person name="Wayne K.J."/>
            <person name="Tettelin H."/>
            <person name="Glass J.I."/>
            <person name="Rusch D."/>
            <person name="Podicherti R."/>
            <person name="Tsui H.-C.T."/>
            <person name="Winkler M.E."/>
        </authorList>
    </citation>
    <scope>NUCLEOTIDE SEQUENCE</scope>
</reference>
<dbReference type="AlphaFoldDB" id="A0A382TT95"/>
<organism evidence="1">
    <name type="scientific">marine metagenome</name>
    <dbReference type="NCBI Taxonomy" id="408172"/>
    <lineage>
        <taxon>unclassified sequences</taxon>
        <taxon>metagenomes</taxon>
        <taxon>ecological metagenomes</taxon>
    </lineage>
</organism>
<feature type="non-terminal residue" evidence="1">
    <location>
        <position position="73"/>
    </location>
</feature>
<proteinExistence type="predicted"/>
<gene>
    <name evidence="1" type="ORF">METZ01_LOCUS377799</name>
</gene>
<name>A0A382TT95_9ZZZZ</name>
<sequence>MVVVAVAVGAVVAWEPWADEAAVVDLGIDRAIAESVAVRTLTDEITIRGELRRDELEVVTASLDGKVGHVAVV</sequence>
<evidence type="ECO:0000313" key="1">
    <source>
        <dbReference type="EMBL" id="SVD24945.1"/>
    </source>
</evidence>
<dbReference type="EMBL" id="UINC01138785">
    <property type="protein sequence ID" value="SVD24945.1"/>
    <property type="molecule type" value="Genomic_DNA"/>
</dbReference>